<feature type="compositionally biased region" description="Basic and acidic residues" evidence="1">
    <location>
        <begin position="75"/>
        <end position="90"/>
    </location>
</feature>
<sequence length="149" mass="16847">MPCEYHWCPAPKYADGQKNKHMHCHHHNYHCALTKRYYPVVYNDDGKADIQCPCLCTVDIHKSWTSLVHAKLHQEHVRKGGRESDAEHQAHMNSRHAPVAAAVPRPQPVSPRLPVLADDDNDPDNSAPQPPTLRRGQVEPRQGPVYGSE</sequence>
<feature type="region of interest" description="Disordered" evidence="1">
    <location>
        <begin position="75"/>
        <end position="149"/>
    </location>
</feature>
<keyword evidence="3" id="KW-1185">Reference proteome</keyword>
<accession>A0A5J5F672</accession>
<dbReference type="AlphaFoldDB" id="A0A5J5F672"/>
<evidence type="ECO:0000313" key="2">
    <source>
        <dbReference type="EMBL" id="KAA8912195.1"/>
    </source>
</evidence>
<evidence type="ECO:0000256" key="1">
    <source>
        <dbReference type="SAM" id="MobiDB-lite"/>
    </source>
</evidence>
<organism evidence="2 3">
    <name type="scientific">Sphaerosporella brunnea</name>
    <dbReference type="NCBI Taxonomy" id="1250544"/>
    <lineage>
        <taxon>Eukaryota</taxon>
        <taxon>Fungi</taxon>
        <taxon>Dikarya</taxon>
        <taxon>Ascomycota</taxon>
        <taxon>Pezizomycotina</taxon>
        <taxon>Pezizomycetes</taxon>
        <taxon>Pezizales</taxon>
        <taxon>Pyronemataceae</taxon>
        <taxon>Sphaerosporella</taxon>
    </lineage>
</organism>
<gene>
    <name evidence="2" type="ORF">FN846DRAFT_887317</name>
</gene>
<dbReference type="InParanoid" id="A0A5J5F672"/>
<comment type="caution">
    <text evidence="2">The sequence shown here is derived from an EMBL/GenBank/DDBJ whole genome shotgun (WGS) entry which is preliminary data.</text>
</comment>
<dbReference type="EMBL" id="VXIS01000026">
    <property type="protein sequence ID" value="KAA8912195.1"/>
    <property type="molecule type" value="Genomic_DNA"/>
</dbReference>
<protein>
    <submittedName>
        <fullName evidence="2">Uncharacterized protein</fullName>
    </submittedName>
</protein>
<dbReference type="Proteomes" id="UP000326924">
    <property type="component" value="Unassembled WGS sequence"/>
</dbReference>
<feature type="compositionally biased region" description="Low complexity" evidence="1">
    <location>
        <begin position="95"/>
        <end position="104"/>
    </location>
</feature>
<evidence type="ECO:0000313" key="3">
    <source>
        <dbReference type="Proteomes" id="UP000326924"/>
    </source>
</evidence>
<reference evidence="2 3" key="1">
    <citation type="submission" date="2019-09" db="EMBL/GenBank/DDBJ databases">
        <title>Draft genome of the ectomycorrhizal ascomycete Sphaerosporella brunnea.</title>
        <authorList>
            <consortium name="DOE Joint Genome Institute"/>
            <person name="Benucci G.M."/>
            <person name="Marozzi G."/>
            <person name="Antonielli L."/>
            <person name="Sanchez S."/>
            <person name="Marco P."/>
            <person name="Wang X."/>
            <person name="Falini L.B."/>
            <person name="Barry K."/>
            <person name="Haridas S."/>
            <person name="Lipzen A."/>
            <person name="Labutti K."/>
            <person name="Grigoriev I.V."/>
            <person name="Murat C."/>
            <person name="Martin F."/>
            <person name="Albertini E."/>
            <person name="Donnini D."/>
            <person name="Bonito G."/>
        </authorList>
    </citation>
    <scope>NUCLEOTIDE SEQUENCE [LARGE SCALE GENOMIC DNA]</scope>
    <source>
        <strain evidence="2 3">Sb_GMNB300</strain>
    </source>
</reference>
<proteinExistence type="predicted"/>
<name>A0A5J5F672_9PEZI</name>